<evidence type="ECO:0000313" key="2">
    <source>
        <dbReference type="EMBL" id="KAJ7613939.1"/>
    </source>
</evidence>
<dbReference type="AlphaFoldDB" id="A0AAD7B8C0"/>
<keyword evidence="3" id="KW-1185">Reference proteome</keyword>
<dbReference type="Proteomes" id="UP001221142">
    <property type="component" value="Unassembled WGS sequence"/>
</dbReference>
<name>A0AAD7B8C0_9AGAR</name>
<reference evidence="2" key="1">
    <citation type="submission" date="2023-03" db="EMBL/GenBank/DDBJ databases">
        <title>Massive genome expansion in bonnet fungi (Mycena s.s.) driven by repeated elements and novel gene families across ecological guilds.</title>
        <authorList>
            <consortium name="Lawrence Berkeley National Laboratory"/>
            <person name="Harder C.B."/>
            <person name="Miyauchi S."/>
            <person name="Viragh M."/>
            <person name="Kuo A."/>
            <person name="Thoen E."/>
            <person name="Andreopoulos B."/>
            <person name="Lu D."/>
            <person name="Skrede I."/>
            <person name="Drula E."/>
            <person name="Henrissat B."/>
            <person name="Morin E."/>
            <person name="Kohler A."/>
            <person name="Barry K."/>
            <person name="LaButti K."/>
            <person name="Morin E."/>
            <person name="Salamov A."/>
            <person name="Lipzen A."/>
            <person name="Mereny Z."/>
            <person name="Hegedus B."/>
            <person name="Baldrian P."/>
            <person name="Stursova M."/>
            <person name="Weitz H."/>
            <person name="Taylor A."/>
            <person name="Grigoriev I.V."/>
            <person name="Nagy L.G."/>
            <person name="Martin F."/>
            <person name="Kauserud H."/>
        </authorList>
    </citation>
    <scope>NUCLEOTIDE SEQUENCE</scope>
    <source>
        <strain evidence="2">9284</strain>
    </source>
</reference>
<protein>
    <submittedName>
        <fullName evidence="2">Uncharacterized protein</fullName>
    </submittedName>
</protein>
<evidence type="ECO:0000313" key="3">
    <source>
        <dbReference type="Proteomes" id="UP001221142"/>
    </source>
</evidence>
<organism evidence="2 3">
    <name type="scientific">Roridomyces roridus</name>
    <dbReference type="NCBI Taxonomy" id="1738132"/>
    <lineage>
        <taxon>Eukaryota</taxon>
        <taxon>Fungi</taxon>
        <taxon>Dikarya</taxon>
        <taxon>Basidiomycota</taxon>
        <taxon>Agaricomycotina</taxon>
        <taxon>Agaricomycetes</taxon>
        <taxon>Agaricomycetidae</taxon>
        <taxon>Agaricales</taxon>
        <taxon>Marasmiineae</taxon>
        <taxon>Mycenaceae</taxon>
        <taxon>Roridomyces</taxon>
    </lineage>
</organism>
<sequence>MLSPWLITPRCPSVSSSASNPNLVEKNAGKHEHHLKFPTLAPCAITKSKRTVDGASYEQQHPRPQTLTFTPTPLSPSPRFLPSIIVNLNSPLHAHPSPSTPTCQSLLHPHHVPSSSSRRPHVLARPVAPASLQALPALLLLLQILPPHAPLIPIILMHITPSDHTGTDDAETVLASLRATPHGAKILHMGARLAVGILGATAELERLCDGSEGGAGHGHVEEQREEEETVMDVEPDFYLSDPEEAEPDVELEMPPMLSTSWVVLGDSRMQSHSSAEQEWEMAK</sequence>
<comment type="caution">
    <text evidence="2">The sequence shown here is derived from an EMBL/GenBank/DDBJ whole genome shotgun (WGS) entry which is preliminary data.</text>
</comment>
<gene>
    <name evidence="2" type="ORF">FB45DRAFT_1064812</name>
</gene>
<dbReference type="EMBL" id="JARKIF010000027">
    <property type="protein sequence ID" value="KAJ7613939.1"/>
    <property type="molecule type" value="Genomic_DNA"/>
</dbReference>
<evidence type="ECO:0000256" key="1">
    <source>
        <dbReference type="SAM" id="MobiDB-lite"/>
    </source>
</evidence>
<accession>A0AAD7B8C0</accession>
<feature type="region of interest" description="Disordered" evidence="1">
    <location>
        <begin position="210"/>
        <end position="230"/>
    </location>
</feature>
<feature type="region of interest" description="Disordered" evidence="1">
    <location>
        <begin position="95"/>
        <end position="118"/>
    </location>
</feature>
<proteinExistence type="predicted"/>